<evidence type="ECO:0000313" key="4">
    <source>
        <dbReference type="Proteomes" id="UP000663879"/>
    </source>
</evidence>
<name>A0A814GR70_9BILA</name>
<evidence type="ECO:0000256" key="1">
    <source>
        <dbReference type="PROSITE-ProRule" id="PRU01388"/>
    </source>
</evidence>
<organism evidence="3 4">
    <name type="scientific">Brachionus calyciflorus</name>
    <dbReference type="NCBI Taxonomy" id="104777"/>
    <lineage>
        <taxon>Eukaryota</taxon>
        <taxon>Metazoa</taxon>
        <taxon>Spiralia</taxon>
        <taxon>Gnathifera</taxon>
        <taxon>Rotifera</taxon>
        <taxon>Eurotatoria</taxon>
        <taxon>Monogononta</taxon>
        <taxon>Pseudotrocha</taxon>
        <taxon>Ploima</taxon>
        <taxon>Brachionidae</taxon>
        <taxon>Brachionus</taxon>
    </lineage>
</organism>
<dbReference type="InterPro" id="IPR045189">
    <property type="entry name" value="UBR4-like"/>
</dbReference>
<evidence type="ECO:0000313" key="3">
    <source>
        <dbReference type="EMBL" id="CAF0999945.1"/>
    </source>
</evidence>
<dbReference type="EMBL" id="CAJNOC010003842">
    <property type="protein sequence ID" value="CAF0999945.1"/>
    <property type="molecule type" value="Genomic_DNA"/>
</dbReference>
<feature type="domain" description="E3 ubiquitin ligase UBR4 C-terminal" evidence="2">
    <location>
        <begin position="456"/>
        <end position="729"/>
    </location>
</feature>
<dbReference type="OrthoDB" id="30336at2759"/>
<keyword evidence="1" id="KW-0863">Zinc-finger</keyword>
<sequence length="762" mass="87070">MLGNPYSSNDPGLGQLMRNVKNKICTDSELIALLEDDNGMELLVHNKIITLDLNVRDVYKKVRLSECISEHEPMRIVYRMTGLSGDATEDIIDNLDPKNTDVTKNEEEVYRMAEELAHNGALPVMLERLSSINQQNFTIGKPLFVLIKPQLKTISTMLQTLNMMLKIQVDVSLTENLISIMQVILSEASKQPQDVYNEFSSLCGDREQLEFLLNNIKSNYVRGYSNLMQALMGLIPFLSFGDETKMKSLIEYFTTFISNFDEIDKTTTTNEDILHLECFCVIVNGIEIGENGTRLRDMMSSSGIVQKSIEYLLQNSPQITTYLNSDYDLWKDFIDRKSLPYALRILTGLCKSHEVISDLIGESCIPVLHKLEQFSSGNLVGVLAEDLLVALKESPSKKVSTSIDKVRTQTRNEKKKLAMAMRKKQLSQLGMRTNDKGQLLLNTDNLKNLQVEEEKETYESKSRKTIGSPNVTHFNLVHIDCHTNAIRSSRTCRDEWENAALQNANTKCNGILPIWGPEVTETLFSNALARHNNYLLEATGIRDVNYVLYVYDLKLLLNRFAENLSFSEDSGGGGRESNINLVAYIIHAILYSIKTAKYVQREERNLNNFLEQTENLIQNSFECDNVFYYLALALCILKPLDWKANRLKFLKRVLLTCHSRLVNTPTGDKLKLTSTTVQEFKKYKPSLLFMGLVNLFYRHILSKVSLEGQVWTEQLANYVRHNDVSLMESYWLEIFDVLGFMQEFDISDPVEFLTTYLQSINN</sequence>
<comment type="similarity">
    <text evidence="1">Belongs to the UBR4 family.</text>
</comment>
<keyword evidence="1" id="KW-0862">Zinc</keyword>
<dbReference type="AlphaFoldDB" id="A0A814GR70"/>
<gene>
    <name evidence="3" type="ORF">OXX778_LOCUS16354</name>
</gene>
<protein>
    <recommendedName>
        <fullName evidence="2">E3 ubiquitin ligase UBR4 C-terminal domain-containing protein</fullName>
    </recommendedName>
</protein>
<feature type="domain" description="E3 ubiquitin ligase UBR4 C-terminal" evidence="2">
    <location>
        <begin position="1"/>
        <end position="455"/>
    </location>
</feature>
<evidence type="ECO:0000259" key="2">
    <source>
        <dbReference type="Pfam" id="PF13764"/>
    </source>
</evidence>
<feature type="region of interest" description="UBR4 E3 catalytic module" evidence="1">
    <location>
        <begin position="337"/>
        <end position="762"/>
    </location>
</feature>
<dbReference type="Pfam" id="PF13764">
    <property type="entry name" value="E3_UbLigase_R4"/>
    <property type="match status" value="2"/>
</dbReference>
<reference evidence="3" key="1">
    <citation type="submission" date="2021-02" db="EMBL/GenBank/DDBJ databases">
        <authorList>
            <person name="Nowell W R."/>
        </authorList>
    </citation>
    <scope>NUCLEOTIDE SEQUENCE</scope>
    <source>
        <strain evidence="3">Ploen Becks lab</strain>
    </source>
</reference>
<accession>A0A814GR70</accession>
<dbReference type="InterPro" id="IPR025704">
    <property type="entry name" value="E3_Ub_ligase_UBR4_C"/>
</dbReference>
<dbReference type="PANTHER" id="PTHR21725:SF1">
    <property type="entry name" value="E3 UBIQUITIN-PROTEIN LIGASE UBR4"/>
    <property type="match status" value="1"/>
</dbReference>
<dbReference type="PANTHER" id="PTHR21725">
    <property type="entry name" value="E3 UBIQUITIN-PROTEIN LIGASE UBR4"/>
    <property type="match status" value="1"/>
</dbReference>
<comment type="caution">
    <text evidence="3">The sequence shown here is derived from an EMBL/GenBank/DDBJ whole genome shotgun (WGS) entry which is preliminary data.</text>
</comment>
<dbReference type="GO" id="GO:0008270">
    <property type="term" value="F:zinc ion binding"/>
    <property type="evidence" value="ECO:0007669"/>
    <property type="project" value="UniProtKB-KW"/>
</dbReference>
<dbReference type="PROSITE" id="PS52043">
    <property type="entry name" value="UBR4_E3"/>
    <property type="match status" value="1"/>
</dbReference>
<keyword evidence="4" id="KW-1185">Reference proteome</keyword>
<proteinExistence type="inferred from homology"/>
<dbReference type="Proteomes" id="UP000663879">
    <property type="component" value="Unassembled WGS sequence"/>
</dbReference>
<keyword evidence="1" id="KW-0479">Metal-binding</keyword>